<accession>A0A7W9HUQ7</accession>
<evidence type="ECO:0000313" key="3">
    <source>
        <dbReference type="Proteomes" id="UP000552097"/>
    </source>
</evidence>
<name>A0A7W9HUQ7_9PSEU</name>
<gene>
    <name evidence="2" type="ORF">F4560_008630</name>
</gene>
<feature type="compositionally biased region" description="Basic residues" evidence="1">
    <location>
        <begin position="85"/>
        <end position="94"/>
    </location>
</feature>
<organism evidence="2 3">
    <name type="scientific">Saccharothrix ecbatanensis</name>
    <dbReference type="NCBI Taxonomy" id="1105145"/>
    <lineage>
        <taxon>Bacteria</taxon>
        <taxon>Bacillati</taxon>
        <taxon>Actinomycetota</taxon>
        <taxon>Actinomycetes</taxon>
        <taxon>Pseudonocardiales</taxon>
        <taxon>Pseudonocardiaceae</taxon>
        <taxon>Saccharothrix</taxon>
    </lineage>
</organism>
<dbReference type="EMBL" id="JACHMO010000001">
    <property type="protein sequence ID" value="MBB5808862.1"/>
    <property type="molecule type" value="Genomic_DNA"/>
</dbReference>
<feature type="region of interest" description="Disordered" evidence="1">
    <location>
        <begin position="1"/>
        <end position="25"/>
    </location>
</feature>
<reference evidence="2 3" key="1">
    <citation type="submission" date="2020-08" db="EMBL/GenBank/DDBJ databases">
        <title>Sequencing the genomes of 1000 actinobacteria strains.</title>
        <authorList>
            <person name="Klenk H.-P."/>
        </authorList>
    </citation>
    <scope>NUCLEOTIDE SEQUENCE [LARGE SCALE GENOMIC DNA]</scope>
    <source>
        <strain evidence="2 3">DSM 45486</strain>
    </source>
</reference>
<feature type="compositionally biased region" description="Low complexity" evidence="1">
    <location>
        <begin position="16"/>
        <end position="25"/>
    </location>
</feature>
<comment type="caution">
    <text evidence="2">The sequence shown here is derived from an EMBL/GenBank/DDBJ whole genome shotgun (WGS) entry which is preliminary data.</text>
</comment>
<protein>
    <submittedName>
        <fullName evidence="2">Uncharacterized protein</fullName>
    </submittedName>
</protein>
<dbReference type="AlphaFoldDB" id="A0A7W9HUQ7"/>
<evidence type="ECO:0000313" key="2">
    <source>
        <dbReference type="EMBL" id="MBB5808862.1"/>
    </source>
</evidence>
<feature type="region of interest" description="Disordered" evidence="1">
    <location>
        <begin position="81"/>
        <end position="142"/>
    </location>
</feature>
<keyword evidence="3" id="KW-1185">Reference proteome</keyword>
<evidence type="ECO:0000256" key="1">
    <source>
        <dbReference type="SAM" id="MobiDB-lite"/>
    </source>
</evidence>
<sequence>MATPEEIRRRVEQADTTRSARRAAAAQQVGELAQRRAAILEQLADVERHLGDVLAEAQDVIDVDELAEFTDLKPADLTAWLAGRKTGRGKRKKTTSTSSARIDVRSSPGPKTSTPGQAPAPREGTAAAGSQNTPEPLAAQAS</sequence>
<dbReference type="Proteomes" id="UP000552097">
    <property type="component" value="Unassembled WGS sequence"/>
</dbReference>
<feature type="compositionally biased region" description="Basic and acidic residues" evidence="1">
    <location>
        <begin position="1"/>
        <end position="15"/>
    </location>
</feature>
<dbReference type="RefSeq" id="WP_184928708.1">
    <property type="nucleotide sequence ID" value="NZ_JACHMO010000001.1"/>
</dbReference>
<proteinExistence type="predicted"/>